<dbReference type="InterPro" id="IPR047124">
    <property type="entry name" value="HI_0220.2"/>
</dbReference>
<dbReference type="SUPFAM" id="SSF52141">
    <property type="entry name" value="Uracil-DNA glycosylase-like"/>
    <property type="match status" value="1"/>
</dbReference>
<dbReference type="InterPro" id="IPR005122">
    <property type="entry name" value="Uracil-DNA_glycosylase-like"/>
</dbReference>
<dbReference type="InterPro" id="IPR036895">
    <property type="entry name" value="Uracil-DNA_glycosylase-like_sf"/>
</dbReference>
<dbReference type="Gene3D" id="3.40.470.10">
    <property type="entry name" value="Uracil-DNA glycosylase-like domain"/>
    <property type="match status" value="1"/>
</dbReference>
<dbReference type="SMART" id="SM00987">
    <property type="entry name" value="UreE_C"/>
    <property type="match status" value="1"/>
</dbReference>
<proteinExistence type="predicted"/>
<keyword evidence="3" id="KW-1185">Reference proteome</keyword>
<evidence type="ECO:0000259" key="1">
    <source>
        <dbReference type="SMART" id="SM00986"/>
    </source>
</evidence>
<gene>
    <name evidence="2" type="ORF">GCM10011505_34250</name>
</gene>
<dbReference type="Proteomes" id="UP000603352">
    <property type="component" value="Unassembled WGS sequence"/>
</dbReference>
<dbReference type="SMART" id="SM00986">
    <property type="entry name" value="UDG"/>
    <property type="match status" value="1"/>
</dbReference>
<evidence type="ECO:0000313" key="2">
    <source>
        <dbReference type="EMBL" id="GGB50301.1"/>
    </source>
</evidence>
<dbReference type="CDD" id="cd10033">
    <property type="entry name" value="UDG_like"/>
    <property type="match status" value="1"/>
</dbReference>
<sequence length="226" mass="24484">MTATLPSQIMDRLCGAMRAPQPATADTAAALDDAVAAARACTLCAPALPRGPRPVLRAHATARILVVGQAPGTRVHETGIPWNDPSGDRLRDWMGIDRAVFYDADRVAIIPMGFCYPGRGAGGDLPPRPECAPAWHPRLLPHLPDLRLMVLAGAYAVGAYARPLLGAEMARRPLSEVIAAWARLPAVIMPLPHPSPRNRRWLSQRPWFDTIVVPELRRRVAAALDS</sequence>
<organism evidence="2 3">
    <name type="scientific">Tistrella bauzanensis</name>
    <dbReference type="NCBI Taxonomy" id="657419"/>
    <lineage>
        <taxon>Bacteria</taxon>
        <taxon>Pseudomonadati</taxon>
        <taxon>Pseudomonadota</taxon>
        <taxon>Alphaproteobacteria</taxon>
        <taxon>Geminicoccales</taxon>
        <taxon>Geminicoccaceae</taxon>
        <taxon>Tistrella</taxon>
    </lineage>
</organism>
<dbReference type="Pfam" id="PF03167">
    <property type="entry name" value="UDG"/>
    <property type="match status" value="1"/>
</dbReference>
<comment type="caution">
    <text evidence="2">The sequence shown here is derived from an EMBL/GenBank/DDBJ whole genome shotgun (WGS) entry which is preliminary data.</text>
</comment>
<dbReference type="EMBL" id="BMDZ01000044">
    <property type="protein sequence ID" value="GGB50301.1"/>
    <property type="molecule type" value="Genomic_DNA"/>
</dbReference>
<feature type="domain" description="Uracil-DNA glycosylase-like" evidence="1">
    <location>
        <begin position="55"/>
        <end position="217"/>
    </location>
</feature>
<reference evidence="3" key="1">
    <citation type="journal article" date="2019" name="Int. J. Syst. Evol. Microbiol.">
        <title>The Global Catalogue of Microorganisms (GCM) 10K type strain sequencing project: providing services to taxonomists for standard genome sequencing and annotation.</title>
        <authorList>
            <consortium name="The Broad Institute Genomics Platform"/>
            <consortium name="The Broad Institute Genome Sequencing Center for Infectious Disease"/>
            <person name="Wu L."/>
            <person name="Ma J."/>
        </authorList>
    </citation>
    <scope>NUCLEOTIDE SEQUENCE [LARGE SCALE GENOMIC DNA]</scope>
    <source>
        <strain evidence="3">CGMCC 1.10188</strain>
    </source>
</reference>
<name>A0ABQ1IV32_9PROT</name>
<protein>
    <recommendedName>
        <fullName evidence="1">Uracil-DNA glycosylase-like domain-containing protein</fullName>
    </recommendedName>
</protein>
<evidence type="ECO:0000313" key="3">
    <source>
        <dbReference type="Proteomes" id="UP000603352"/>
    </source>
</evidence>
<dbReference type="PANTHER" id="PTHR42160:SF1">
    <property type="entry name" value="URACIL-DNA GLYCOSYLASE SUPERFAMILY PROTEIN"/>
    <property type="match status" value="1"/>
</dbReference>
<dbReference type="PANTHER" id="PTHR42160">
    <property type="entry name" value="URACIL-DNA GLYCOSYLASE SUPERFAMILY PROTEIN"/>
    <property type="match status" value="1"/>
</dbReference>
<accession>A0ABQ1IV32</accession>